<evidence type="ECO:0000256" key="2">
    <source>
        <dbReference type="ARBA" id="ARBA00022692"/>
    </source>
</evidence>
<feature type="transmembrane region" description="Helical" evidence="6">
    <location>
        <begin position="296"/>
        <end position="313"/>
    </location>
</feature>
<protein>
    <submittedName>
        <fullName evidence="7">Uncharacterized protein</fullName>
    </submittedName>
</protein>
<proteinExistence type="predicted"/>
<dbReference type="OMA" id="VQNCSKN"/>
<dbReference type="Pfam" id="PF04142">
    <property type="entry name" value="Nuc_sug_transp"/>
    <property type="match status" value="1"/>
</dbReference>
<evidence type="ECO:0000256" key="6">
    <source>
        <dbReference type="SAM" id="Phobius"/>
    </source>
</evidence>
<dbReference type="EMBL" id="CAJNNV010015123">
    <property type="protein sequence ID" value="CAE8603219.1"/>
    <property type="molecule type" value="Genomic_DNA"/>
</dbReference>
<dbReference type="NCBIfam" id="TIGR00803">
    <property type="entry name" value="nst"/>
    <property type="match status" value="1"/>
</dbReference>
<dbReference type="AlphaFoldDB" id="A0A813DQ09"/>
<keyword evidence="2 6" id="KW-0812">Transmembrane</keyword>
<dbReference type="GO" id="GO:0000139">
    <property type="term" value="C:Golgi membrane"/>
    <property type="evidence" value="ECO:0007669"/>
    <property type="project" value="InterPro"/>
</dbReference>
<keyword evidence="9" id="KW-1185">Reference proteome</keyword>
<comment type="subcellular location">
    <subcellularLocation>
        <location evidence="1">Membrane</location>
        <topology evidence="1">Multi-pass membrane protein</topology>
    </subcellularLocation>
</comment>
<evidence type="ECO:0000256" key="5">
    <source>
        <dbReference type="SAM" id="MobiDB-lite"/>
    </source>
</evidence>
<feature type="region of interest" description="Disordered" evidence="5">
    <location>
        <begin position="1"/>
        <end position="53"/>
    </location>
</feature>
<feature type="compositionally biased region" description="Basic and acidic residues" evidence="5">
    <location>
        <begin position="1"/>
        <end position="10"/>
    </location>
</feature>
<dbReference type="OrthoDB" id="408493at2759"/>
<dbReference type="Proteomes" id="UP000654075">
    <property type="component" value="Unassembled WGS sequence"/>
</dbReference>
<dbReference type="PANTHER" id="PTHR10231">
    <property type="entry name" value="NUCLEOTIDE-SUGAR TRANSMEMBRANE TRANSPORTER"/>
    <property type="match status" value="1"/>
</dbReference>
<keyword evidence="3 6" id="KW-1133">Transmembrane helix</keyword>
<dbReference type="PIRSF" id="PIRSF005799">
    <property type="entry name" value="UDP-gal_transpt"/>
    <property type="match status" value="1"/>
</dbReference>
<evidence type="ECO:0000313" key="7">
    <source>
        <dbReference type="EMBL" id="CAE8587525.1"/>
    </source>
</evidence>
<keyword evidence="4 6" id="KW-0472">Membrane</keyword>
<evidence type="ECO:0000313" key="9">
    <source>
        <dbReference type="Proteomes" id="UP000654075"/>
    </source>
</evidence>
<feature type="transmembrane region" description="Helical" evidence="6">
    <location>
        <begin position="189"/>
        <end position="210"/>
    </location>
</feature>
<dbReference type="SUPFAM" id="SSF103481">
    <property type="entry name" value="Multidrug resistance efflux transporter EmrE"/>
    <property type="match status" value="1"/>
</dbReference>
<accession>A0A813DQ09</accession>
<comment type="caution">
    <text evidence="7">The sequence shown here is derived from an EMBL/GenBank/DDBJ whole genome shotgun (WGS) entry which is preliminary data.</text>
</comment>
<feature type="compositionally biased region" description="Polar residues" evidence="5">
    <location>
        <begin position="394"/>
        <end position="404"/>
    </location>
</feature>
<dbReference type="EMBL" id="CAJNNV010002639">
    <property type="protein sequence ID" value="CAE8587525.1"/>
    <property type="molecule type" value="Genomic_DNA"/>
</dbReference>
<feature type="transmembrane region" description="Helical" evidence="6">
    <location>
        <begin position="346"/>
        <end position="365"/>
    </location>
</feature>
<organism evidence="7 9">
    <name type="scientific">Polarella glacialis</name>
    <name type="common">Dinoflagellate</name>
    <dbReference type="NCBI Taxonomy" id="89957"/>
    <lineage>
        <taxon>Eukaryota</taxon>
        <taxon>Sar</taxon>
        <taxon>Alveolata</taxon>
        <taxon>Dinophyceae</taxon>
        <taxon>Suessiales</taxon>
        <taxon>Suessiaceae</taxon>
        <taxon>Polarella</taxon>
    </lineage>
</organism>
<evidence type="ECO:0000313" key="8">
    <source>
        <dbReference type="EMBL" id="CAE8603219.1"/>
    </source>
</evidence>
<sequence length="412" mass="44476">MPALRDEDSLNCRPDSSPMLRTVPRNSSPNPRAAVRPEKPTLPSSLSQSDDKVQAKLTAGARNDSRLKMFVLIFLVVQNSAASLLMRQSRIQQGDVMWNPQTGVIVQELIKAVSCVCLLIFDGELSLAFKDKKEALKTSIPAILYLIQNNMQYISVSYLDATTYAVLYQLKIISAATMSVMLLGKELNVMQWVSLVTLTVGVACVVVSQMRPSQDSGKAEGSMAVGITAVLVACLLSGLAGVSFEKLLKGSTLPLWARNLQLALYSVVVGLCSLWSSDSGNVGFSNFFQGYNSYVWLSLMNNAFGGLLIAVVIKRADNILKNFSTSLSIILTAIVSVVMGDSSFNVLFVGGGVLVIYAVFLYGGIDPTSALRRLLQGSANAKLEKEDARRGETQMENVASNSRVSVPLKKAA</sequence>
<reference evidence="7" key="1">
    <citation type="submission" date="2021-02" db="EMBL/GenBank/DDBJ databases">
        <authorList>
            <person name="Dougan E. K."/>
            <person name="Rhodes N."/>
            <person name="Thang M."/>
            <person name="Chan C."/>
        </authorList>
    </citation>
    <scope>NUCLEOTIDE SEQUENCE</scope>
</reference>
<evidence type="ECO:0000256" key="1">
    <source>
        <dbReference type="ARBA" id="ARBA00004141"/>
    </source>
</evidence>
<dbReference type="InterPro" id="IPR007271">
    <property type="entry name" value="Nuc_sug_transpt"/>
</dbReference>
<evidence type="ECO:0000256" key="3">
    <source>
        <dbReference type="ARBA" id="ARBA00022989"/>
    </source>
</evidence>
<feature type="transmembrane region" description="Helical" evidence="6">
    <location>
        <begin position="320"/>
        <end position="340"/>
    </location>
</feature>
<dbReference type="GO" id="GO:0015165">
    <property type="term" value="F:pyrimidine nucleotide-sugar transmembrane transporter activity"/>
    <property type="evidence" value="ECO:0007669"/>
    <property type="project" value="InterPro"/>
</dbReference>
<dbReference type="InterPro" id="IPR037185">
    <property type="entry name" value="EmrE-like"/>
</dbReference>
<feature type="transmembrane region" description="Helical" evidence="6">
    <location>
        <begin position="222"/>
        <end position="244"/>
    </location>
</feature>
<evidence type="ECO:0000256" key="4">
    <source>
        <dbReference type="ARBA" id="ARBA00023136"/>
    </source>
</evidence>
<feature type="region of interest" description="Disordered" evidence="5">
    <location>
        <begin position="385"/>
        <end position="412"/>
    </location>
</feature>
<name>A0A813DQ09_POLGL</name>
<gene>
    <name evidence="8" type="ORF">PGLA1383_LOCUS21437</name>
    <name evidence="7" type="ORF">PGLA1383_LOCUS6362</name>
</gene>